<dbReference type="Gene3D" id="3.30.565.10">
    <property type="entry name" value="Histidine kinase-like ATPase, C-terminal domain"/>
    <property type="match status" value="1"/>
</dbReference>
<name>A0A8J3CP09_9BURK</name>
<dbReference type="Pfam" id="PF00512">
    <property type="entry name" value="HisKA"/>
    <property type="match status" value="1"/>
</dbReference>
<keyword evidence="7" id="KW-0808">Transferase</keyword>
<dbReference type="EC" id="2.7.13.3" evidence="3"/>
<dbReference type="Pfam" id="PF02518">
    <property type="entry name" value="HATPase_c"/>
    <property type="match status" value="1"/>
</dbReference>
<dbReference type="InterPro" id="IPR003661">
    <property type="entry name" value="HisK_dim/P_dom"/>
</dbReference>
<keyword evidence="8 15" id="KW-0812">Transmembrane</keyword>
<keyword evidence="11" id="KW-0067">ATP-binding</keyword>
<dbReference type="GO" id="GO:0016036">
    <property type="term" value="P:cellular response to phosphate starvation"/>
    <property type="evidence" value="ECO:0007669"/>
    <property type="project" value="TreeGrafter"/>
</dbReference>
<keyword evidence="18" id="KW-1185">Reference proteome</keyword>
<accession>A0A8J3CP09</accession>
<keyword evidence="12 15" id="KW-1133">Transmembrane helix</keyword>
<protein>
    <recommendedName>
        <fullName evidence="3">histidine kinase</fullName>
        <ecNumber evidence="3">2.7.13.3</ecNumber>
    </recommendedName>
</protein>
<dbReference type="FunFam" id="1.10.287.130:FF:000001">
    <property type="entry name" value="Two-component sensor histidine kinase"/>
    <property type="match status" value="1"/>
</dbReference>
<dbReference type="PRINTS" id="PR00344">
    <property type="entry name" value="BCTRLSENSOR"/>
</dbReference>
<evidence type="ECO:0000256" key="15">
    <source>
        <dbReference type="SAM" id="Phobius"/>
    </source>
</evidence>
<dbReference type="SUPFAM" id="SSF47384">
    <property type="entry name" value="Homodimeric domain of signal transducing histidine kinase"/>
    <property type="match status" value="1"/>
</dbReference>
<dbReference type="Proteomes" id="UP000614287">
    <property type="component" value="Unassembled WGS sequence"/>
</dbReference>
<evidence type="ECO:0000256" key="7">
    <source>
        <dbReference type="ARBA" id="ARBA00022679"/>
    </source>
</evidence>
<evidence type="ECO:0000256" key="4">
    <source>
        <dbReference type="ARBA" id="ARBA00022448"/>
    </source>
</evidence>
<keyword evidence="10 17" id="KW-0418">Kinase</keyword>
<dbReference type="FunFam" id="3.30.565.10:FF:000006">
    <property type="entry name" value="Sensor histidine kinase WalK"/>
    <property type="match status" value="1"/>
</dbReference>
<keyword evidence="14 15" id="KW-0472">Membrane</keyword>
<proteinExistence type="predicted"/>
<dbReference type="SUPFAM" id="SSF55785">
    <property type="entry name" value="PYP-like sensor domain (PAS domain)"/>
    <property type="match status" value="1"/>
</dbReference>
<dbReference type="InterPro" id="IPR050351">
    <property type="entry name" value="BphY/WalK/GraS-like"/>
</dbReference>
<comment type="caution">
    <text evidence="17">The sequence shown here is derived from an EMBL/GenBank/DDBJ whole genome shotgun (WGS) entry which is preliminary data.</text>
</comment>
<dbReference type="GO" id="GO:0005524">
    <property type="term" value="F:ATP binding"/>
    <property type="evidence" value="ECO:0007669"/>
    <property type="project" value="UniProtKB-KW"/>
</dbReference>
<dbReference type="SMART" id="SM00387">
    <property type="entry name" value="HATPase_c"/>
    <property type="match status" value="1"/>
</dbReference>
<evidence type="ECO:0000256" key="10">
    <source>
        <dbReference type="ARBA" id="ARBA00022777"/>
    </source>
</evidence>
<dbReference type="AlphaFoldDB" id="A0A8J3CP09"/>
<keyword evidence="6" id="KW-0597">Phosphoprotein</keyword>
<dbReference type="InterPro" id="IPR003594">
    <property type="entry name" value="HATPase_dom"/>
</dbReference>
<dbReference type="SUPFAM" id="SSF55874">
    <property type="entry name" value="ATPase domain of HSP90 chaperone/DNA topoisomerase II/histidine kinase"/>
    <property type="match status" value="1"/>
</dbReference>
<dbReference type="InterPro" id="IPR036097">
    <property type="entry name" value="HisK_dim/P_sf"/>
</dbReference>
<evidence type="ECO:0000313" key="18">
    <source>
        <dbReference type="Proteomes" id="UP000614287"/>
    </source>
</evidence>
<evidence type="ECO:0000313" key="17">
    <source>
        <dbReference type="EMBL" id="GHA75806.1"/>
    </source>
</evidence>
<dbReference type="InterPro" id="IPR004358">
    <property type="entry name" value="Sig_transdc_His_kin-like_C"/>
</dbReference>
<dbReference type="SMART" id="SM00388">
    <property type="entry name" value="HisKA"/>
    <property type="match status" value="1"/>
</dbReference>
<dbReference type="RefSeq" id="WP_189493441.1">
    <property type="nucleotide sequence ID" value="NZ_BMZG01000008.1"/>
</dbReference>
<dbReference type="InterPro" id="IPR014310">
    <property type="entry name" value="Sig_transdc_His_kinase_PhoR"/>
</dbReference>
<evidence type="ECO:0000256" key="14">
    <source>
        <dbReference type="ARBA" id="ARBA00023136"/>
    </source>
</evidence>
<evidence type="ECO:0000256" key="11">
    <source>
        <dbReference type="ARBA" id="ARBA00022840"/>
    </source>
</evidence>
<sequence>MKPVSFWRDLTPIFIICLLIVGITSLFSLTWLGLLVCIAVLLWRLSGHYRELNHFALWISNPTSKNVPSGHGVWTDIFAKLYALRRNDESNEAQLAEWLARFQNTMSHLPDGVVLMDKSAYLEWCNPVAEQHFRFSLLRDKGNRVVNLVREPALVQYIQAGLYDAPTKIEYLNRQLELTLIEFEEDRMILVSRDITETEKVDAMRRDFIANASHELRTPLTVISGFLEYALDAGDIAPEERVRQIELMHKQAEHMTVLVQDMLMLSRLESDVKVDDVTINMTELLNQQLGQAVALSNGQHQFITHIDPINLNGSVQEIASVVTNLLSNAVRYTPNGGEIHLTWQTIDNQPTLSIRDTGQGIAPEHLPRLTERFYRVNKDQSRASKGTGLGLAIVKHVLIRHQAELKIDSKVGEGTTFTAIFPHSRLAK</sequence>
<dbReference type="PROSITE" id="PS50109">
    <property type="entry name" value="HIS_KIN"/>
    <property type="match status" value="1"/>
</dbReference>
<dbReference type="CDD" id="cd00082">
    <property type="entry name" value="HisKA"/>
    <property type="match status" value="1"/>
</dbReference>
<dbReference type="Pfam" id="PF11808">
    <property type="entry name" value="PhoR"/>
    <property type="match status" value="1"/>
</dbReference>
<evidence type="ECO:0000256" key="5">
    <source>
        <dbReference type="ARBA" id="ARBA00022475"/>
    </source>
</evidence>
<dbReference type="EMBL" id="BMZG01000008">
    <property type="protein sequence ID" value="GHA75806.1"/>
    <property type="molecule type" value="Genomic_DNA"/>
</dbReference>
<dbReference type="InterPro" id="IPR035965">
    <property type="entry name" value="PAS-like_dom_sf"/>
</dbReference>
<dbReference type="InterPro" id="IPR005467">
    <property type="entry name" value="His_kinase_dom"/>
</dbReference>
<evidence type="ECO:0000256" key="8">
    <source>
        <dbReference type="ARBA" id="ARBA00022692"/>
    </source>
</evidence>
<evidence type="ECO:0000256" key="1">
    <source>
        <dbReference type="ARBA" id="ARBA00000085"/>
    </source>
</evidence>
<dbReference type="InterPro" id="IPR036890">
    <property type="entry name" value="HATPase_C_sf"/>
</dbReference>
<dbReference type="PANTHER" id="PTHR45453:SF1">
    <property type="entry name" value="PHOSPHATE REGULON SENSOR PROTEIN PHOR"/>
    <property type="match status" value="1"/>
</dbReference>
<evidence type="ECO:0000256" key="9">
    <source>
        <dbReference type="ARBA" id="ARBA00022741"/>
    </source>
</evidence>
<dbReference type="Gene3D" id="3.30.450.20">
    <property type="entry name" value="PAS domain"/>
    <property type="match status" value="1"/>
</dbReference>
<dbReference type="InterPro" id="IPR021766">
    <property type="entry name" value="PhoR_N"/>
</dbReference>
<evidence type="ECO:0000256" key="12">
    <source>
        <dbReference type="ARBA" id="ARBA00022989"/>
    </source>
</evidence>
<reference evidence="17" key="1">
    <citation type="journal article" date="2014" name="Int. J. Syst. Evol. Microbiol.">
        <title>Complete genome sequence of Corynebacterium casei LMG S-19264T (=DSM 44701T), isolated from a smear-ripened cheese.</title>
        <authorList>
            <consortium name="US DOE Joint Genome Institute (JGI-PGF)"/>
            <person name="Walter F."/>
            <person name="Albersmeier A."/>
            <person name="Kalinowski J."/>
            <person name="Ruckert C."/>
        </authorList>
    </citation>
    <scope>NUCLEOTIDE SEQUENCE</scope>
    <source>
        <strain evidence="17">KCTC 32501</strain>
    </source>
</reference>
<keyword evidence="5" id="KW-1003">Cell membrane</keyword>
<reference evidence="17" key="2">
    <citation type="submission" date="2020-09" db="EMBL/GenBank/DDBJ databases">
        <authorList>
            <person name="Sun Q."/>
            <person name="Kim S."/>
        </authorList>
    </citation>
    <scope>NUCLEOTIDE SEQUENCE</scope>
    <source>
        <strain evidence="17">KCTC 32501</strain>
    </source>
</reference>
<gene>
    <name evidence="17" type="primary">phoR</name>
    <name evidence="17" type="ORF">GCM10009007_16040</name>
</gene>
<evidence type="ECO:0000256" key="6">
    <source>
        <dbReference type="ARBA" id="ARBA00022553"/>
    </source>
</evidence>
<evidence type="ECO:0000256" key="2">
    <source>
        <dbReference type="ARBA" id="ARBA00004429"/>
    </source>
</evidence>
<dbReference type="NCBIfam" id="TIGR02966">
    <property type="entry name" value="phoR_proteo"/>
    <property type="match status" value="1"/>
</dbReference>
<keyword evidence="4" id="KW-0813">Transport</keyword>
<dbReference type="GO" id="GO:0000155">
    <property type="term" value="F:phosphorelay sensor kinase activity"/>
    <property type="evidence" value="ECO:0007669"/>
    <property type="project" value="InterPro"/>
</dbReference>
<comment type="catalytic activity">
    <reaction evidence="1">
        <text>ATP + protein L-histidine = ADP + protein N-phospho-L-histidine.</text>
        <dbReference type="EC" id="2.7.13.3"/>
    </reaction>
</comment>
<feature type="transmembrane region" description="Helical" evidence="15">
    <location>
        <begin position="12"/>
        <end position="43"/>
    </location>
</feature>
<evidence type="ECO:0000256" key="13">
    <source>
        <dbReference type="ARBA" id="ARBA00023012"/>
    </source>
</evidence>
<dbReference type="Gene3D" id="1.10.287.130">
    <property type="match status" value="1"/>
</dbReference>
<comment type="subcellular location">
    <subcellularLocation>
        <location evidence="2">Cell inner membrane</location>
        <topology evidence="2">Multi-pass membrane protein</topology>
    </subcellularLocation>
</comment>
<organism evidence="17 18">
    <name type="scientific">Formosimonas limnophila</name>
    <dbReference type="NCBI Taxonomy" id="1384487"/>
    <lineage>
        <taxon>Bacteria</taxon>
        <taxon>Pseudomonadati</taxon>
        <taxon>Pseudomonadota</taxon>
        <taxon>Betaproteobacteria</taxon>
        <taxon>Burkholderiales</taxon>
        <taxon>Burkholderiaceae</taxon>
        <taxon>Formosimonas</taxon>
    </lineage>
</organism>
<dbReference type="GO" id="GO:0004721">
    <property type="term" value="F:phosphoprotein phosphatase activity"/>
    <property type="evidence" value="ECO:0007669"/>
    <property type="project" value="InterPro"/>
</dbReference>
<dbReference type="PANTHER" id="PTHR45453">
    <property type="entry name" value="PHOSPHATE REGULON SENSOR PROTEIN PHOR"/>
    <property type="match status" value="1"/>
</dbReference>
<feature type="domain" description="Histidine kinase" evidence="16">
    <location>
        <begin position="211"/>
        <end position="425"/>
    </location>
</feature>
<keyword evidence="9" id="KW-0547">Nucleotide-binding</keyword>
<evidence type="ECO:0000256" key="3">
    <source>
        <dbReference type="ARBA" id="ARBA00012438"/>
    </source>
</evidence>
<dbReference type="GO" id="GO:0005886">
    <property type="term" value="C:plasma membrane"/>
    <property type="evidence" value="ECO:0007669"/>
    <property type="project" value="UniProtKB-SubCell"/>
</dbReference>
<keyword evidence="13" id="KW-0902">Two-component regulatory system</keyword>
<evidence type="ECO:0000259" key="16">
    <source>
        <dbReference type="PROSITE" id="PS50109"/>
    </source>
</evidence>